<dbReference type="InterPro" id="IPR046341">
    <property type="entry name" value="SET_dom_sf"/>
</dbReference>
<keyword evidence="2" id="KW-0732">Signal</keyword>
<feature type="compositionally biased region" description="Basic and acidic residues" evidence="1">
    <location>
        <begin position="439"/>
        <end position="463"/>
    </location>
</feature>
<feature type="region of interest" description="Disordered" evidence="1">
    <location>
        <begin position="439"/>
        <end position="468"/>
    </location>
</feature>
<evidence type="ECO:0000256" key="2">
    <source>
        <dbReference type="SAM" id="SignalP"/>
    </source>
</evidence>
<feature type="signal peptide" evidence="2">
    <location>
        <begin position="1"/>
        <end position="21"/>
    </location>
</feature>
<organism evidence="4 5">
    <name type="scientific">Pseudo-nitzschia multistriata</name>
    <dbReference type="NCBI Taxonomy" id="183589"/>
    <lineage>
        <taxon>Eukaryota</taxon>
        <taxon>Sar</taxon>
        <taxon>Stramenopiles</taxon>
        <taxon>Ochrophyta</taxon>
        <taxon>Bacillariophyta</taxon>
        <taxon>Bacillariophyceae</taxon>
        <taxon>Bacillariophycidae</taxon>
        <taxon>Bacillariales</taxon>
        <taxon>Bacillariaceae</taxon>
        <taxon>Pseudo-nitzschia</taxon>
    </lineage>
</organism>
<feature type="region of interest" description="Disordered" evidence="1">
    <location>
        <begin position="67"/>
        <end position="131"/>
    </location>
</feature>
<evidence type="ECO:0000313" key="5">
    <source>
        <dbReference type="Proteomes" id="UP000291116"/>
    </source>
</evidence>
<sequence length="599" mass="64667">MFRRSTLPILALAISGTPLWLDRLHAFAWALVVHGGALSRHASSPVPAVAVWPPIGGNANANVHAHRKGRSRMCNRSSNRCGNGNAGPLHSSVASPYRDVGGSVEDGSEGQSEKDAPGEQESLFQSREKDPGAQGEALSELCLLLGAERGGLLRLGADKTTGLRGLYLGRSVRSGAALLEVPLSSCLRDDAPPSWLPEAARKDPHAWATRLAAGLADLALRNPAERTQDEERTERERERETKAPQGETERAQKLWWSLLPDQEHLGASLPVHWLEATVLSARSTALEIAVDSAFFARAEAVDDLVKGLEQSPYAERWKGSGSGTSSGTSAKELAHHVLDLVQTRSCRLEEGGGSGEDLGRALVPVFDFLNHGSRRAGDANASFSVEEGGSNRGKRLVVRATKDIAEGSEARIDYGASARPAWRCLHSYGFVSDYKRTVPAKEGETGQRNDRDNNSNNNGRERDEDAPDNLAEVYMKGVRYEVTDDSIPADMVADASPLEWVGVDADGLAVGEAPSPPVIVLTPTIASRIADRIADAAYYLLLEPEQILDGDEGSSIPPTPFEVISHQLAARLRWTQHRILLSCAAGLTQFAKEEESRFR</sequence>
<dbReference type="PANTHER" id="PTHR13271:SF151">
    <property type="entry name" value="SET DOMAIN-CONTAINING PROTEIN 4"/>
    <property type="match status" value="1"/>
</dbReference>
<dbReference type="Proteomes" id="UP000291116">
    <property type="component" value="Unassembled WGS sequence"/>
</dbReference>
<dbReference type="AlphaFoldDB" id="A0A448Z1A7"/>
<proteinExistence type="predicted"/>
<dbReference type="InterPro" id="IPR050600">
    <property type="entry name" value="SETD3_SETD6_MTase"/>
</dbReference>
<feature type="compositionally biased region" description="Basic and acidic residues" evidence="1">
    <location>
        <begin position="223"/>
        <end position="250"/>
    </location>
</feature>
<dbReference type="PANTHER" id="PTHR13271">
    <property type="entry name" value="UNCHARACTERIZED PUTATIVE METHYLTRANSFERASE"/>
    <property type="match status" value="1"/>
</dbReference>
<dbReference type="EMBL" id="CAACVS010000069">
    <property type="protein sequence ID" value="VEU35784.1"/>
    <property type="molecule type" value="Genomic_DNA"/>
</dbReference>
<dbReference type="PROSITE" id="PS50280">
    <property type="entry name" value="SET"/>
    <property type="match status" value="1"/>
</dbReference>
<feature type="compositionally biased region" description="Low complexity" evidence="1">
    <location>
        <begin position="74"/>
        <end position="83"/>
    </location>
</feature>
<dbReference type="InterPro" id="IPR001214">
    <property type="entry name" value="SET_dom"/>
</dbReference>
<dbReference type="OrthoDB" id="341421at2759"/>
<keyword evidence="5" id="KW-1185">Reference proteome</keyword>
<dbReference type="GO" id="GO:0016279">
    <property type="term" value="F:protein-lysine N-methyltransferase activity"/>
    <property type="evidence" value="ECO:0007669"/>
    <property type="project" value="TreeGrafter"/>
</dbReference>
<evidence type="ECO:0000313" key="4">
    <source>
        <dbReference type="EMBL" id="VEU35784.1"/>
    </source>
</evidence>
<dbReference type="SUPFAM" id="SSF82199">
    <property type="entry name" value="SET domain"/>
    <property type="match status" value="1"/>
</dbReference>
<reference evidence="4 5" key="1">
    <citation type="submission" date="2019-01" db="EMBL/GenBank/DDBJ databases">
        <authorList>
            <person name="Ferrante I. M."/>
        </authorList>
    </citation>
    <scope>NUCLEOTIDE SEQUENCE [LARGE SCALE GENOMIC DNA]</scope>
    <source>
        <strain evidence="4 5">B856</strain>
    </source>
</reference>
<dbReference type="Gene3D" id="3.90.1410.10">
    <property type="entry name" value="set domain protein methyltransferase, domain 1"/>
    <property type="match status" value="1"/>
</dbReference>
<gene>
    <name evidence="4" type="ORF">PSNMU_V1.4_AUG-EV-PASAV3_0025300</name>
</gene>
<evidence type="ECO:0000259" key="3">
    <source>
        <dbReference type="PROSITE" id="PS50280"/>
    </source>
</evidence>
<name>A0A448Z1A7_9STRA</name>
<feature type="domain" description="SET" evidence="3">
    <location>
        <begin position="276"/>
        <end position="415"/>
    </location>
</feature>
<dbReference type="CDD" id="cd10527">
    <property type="entry name" value="SET_LSMT"/>
    <property type="match status" value="1"/>
</dbReference>
<accession>A0A448Z1A7</accession>
<evidence type="ECO:0000256" key="1">
    <source>
        <dbReference type="SAM" id="MobiDB-lite"/>
    </source>
</evidence>
<feature type="chain" id="PRO_5019467071" description="SET domain-containing protein" evidence="2">
    <location>
        <begin position="22"/>
        <end position="599"/>
    </location>
</feature>
<protein>
    <recommendedName>
        <fullName evidence="3">SET domain-containing protein</fullName>
    </recommendedName>
</protein>
<feature type="region of interest" description="Disordered" evidence="1">
    <location>
        <begin position="220"/>
        <end position="250"/>
    </location>
</feature>